<feature type="transmembrane region" description="Helical" evidence="1">
    <location>
        <begin position="26"/>
        <end position="44"/>
    </location>
</feature>
<feature type="transmembrane region" description="Helical" evidence="1">
    <location>
        <begin position="50"/>
        <end position="67"/>
    </location>
</feature>
<reference evidence="2 3" key="1">
    <citation type="submission" date="2016-10" db="EMBL/GenBank/DDBJ databases">
        <authorList>
            <person name="de Groot N.N."/>
        </authorList>
    </citation>
    <scope>NUCLEOTIDE SEQUENCE [LARGE SCALE GENOMIC DNA]</scope>
    <source>
        <strain evidence="2 3">R5</strain>
    </source>
</reference>
<evidence type="ECO:0000256" key="1">
    <source>
        <dbReference type="SAM" id="Phobius"/>
    </source>
</evidence>
<keyword evidence="1" id="KW-1133">Transmembrane helix</keyword>
<proteinExistence type="predicted"/>
<dbReference type="Proteomes" id="UP000199245">
    <property type="component" value="Unassembled WGS sequence"/>
</dbReference>
<gene>
    <name evidence="2" type="ORF">SAMN05216337_1001180</name>
</gene>
<dbReference type="AlphaFoldDB" id="A0A1G6IMU1"/>
<evidence type="ECO:0000313" key="3">
    <source>
        <dbReference type="Proteomes" id="UP000199245"/>
    </source>
</evidence>
<name>A0A1G6IMU1_9BRAD</name>
<dbReference type="EMBL" id="FMZW01000001">
    <property type="protein sequence ID" value="SDC07086.1"/>
    <property type="molecule type" value="Genomic_DNA"/>
</dbReference>
<sequence length="75" mass="7578">MAGRWSRASAGLSRAMSAALRRAPHVAFDMVGFAGAGAIAYGAWLIYVPAGFLVGGTLAMAISILVGRKLGAAAK</sequence>
<protein>
    <submittedName>
        <fullName evidence="2">Uncharacterized protein</fullName>
    </submittedName>
</protein>
<keyword evidence="1" id="KW-0472">Membrane</keyword>
<evidence type="ECO:0000313" key="2">
    <source>
        <dbReference type="EMBL" id="SDC07086.1"/>
    </source>
</evidence>
<keyword evidence="1" id="KW-0812">Transmembrane</keyword>
<accession>A0A1G6IMU1</accession>
<organism evidence="2 3">
    <name type="scientific">Bradyrhizobium brasilense</name>
    <dbReference type="NCBI Taxonomy" id="1419277"/>
    <lineage>
        <taxon>Bacteria</taxon>
        <taxon>Pseudomonadati</taxon>
        <taxon>Pseudomonadota</taxon>
        <taxon>Alphaproteobacteria</taxon>
        <taxon>Hyphomicrobiales</taxon>
        <taxon>Nitrobacteraceae</taxon>
        <taxon>Bradyrhizobium</taxon>
    </lineage>
</organism>